<dbReference type="EMBL" id="JAOUSE010000021">
    <property type="protein sequence ID" value="MCU9594443.1"/>
    <property type="molecule type" value="Genomic_DNA"/>
</dbReference>
<evidence type="ECO:0000313" key="5">
    <source>
        <dbReference type="EMBL" id="MCU9594443.1"/>
    </source>
</evidence>
<dbReference type="InterPro" id="IPR000524">
    <property type="entry name" value="Tscrpt_reg_HTH_GntR"/>
</dbReference>
<reference evidence="5 6" key="1">
    <citation type="submission" date="2022-10" db="EMBL/GenBank/DDBJ databases">
        <title>Description of Fervidibacillus gen. nov. in the family Fervidibacillaceae fam. nov. with two species, Fervidibacillus albus sp. nov., and Fervidibacillus halotolerans sp. nov., isolated from tidal flat sediments.</title>
        <authorList>
            <person name="Kwon K.K."/>
            <person name="Yang S.-H."/>
        </authorList>
    </citation>
    <scope>NUCLEOTIDE SEQUENCE [LARGE SCALE GENOMIC DNA]</scope>
    <source>
        <strain evidence="5 6">DSM 23332</strain>
    </source>
</reference>
<evidence type="ECO:0000256" key="3">
    <source>
        <dbReference type="ARBA" id="ARBA00023163"/>
    </source>
</evidence>
<dbReference type="CDD" id="cd07377">
    <property type="entry name" value="WHTH_GntR"/>
    <property type="match status" value="1"/>
</dbReference>
<protein>
    <submittedName>
        <fullName evidence="5">GntR family transcriptional regulator</fullName>
    </submittedName>
</protein>
<evidence type="ECO:0000313" key="6">
    <source>
        <dbReference type="Proteomes" id="UP001208656"/>
    </source>
</evidence>
<organism evidence="5 6">
    <name type="scientific">Pallidibacillus thermolactis</name>
    <dbReference type="NCBI Taxonomy" id="251051"/>
    <lineage>
        <taxon>Bacteria</taxon>
        <taxon>Bacillati</taxon>
        <taxon>Bacillota</taxon>
        <taxon>Bacilli</taxon>
        <taxon>Bacillales</taxon>
        <taxon>Bacillaceae</taxon>
        <taxon>Pallidibacillus</taxon>
    </lineage>
</organism>
<name>A0ABT2WFH8_9BACI</name>
<dbReference type="Gene3D" id="1.10.10.10">
    <property type="entry name" value="Winged helix-like DNA-binding domain superfamily/Winged helix DNA-binding domain"/>
    <property type="match status" value="1"/>
</dbReference>
<dbReference type="Pfam" id="PF00392">
    <property type="entry name" value="GntR"/>
    <property type="match status" value="1"/>
</dbReference>
<proteinExistence type="predicted"/>
<evidence type="ECO:0000256" key="1">
    <source>
        <dbReference type="ARBA" id="ARBA00023015"/>
    </source>
</evidence>
<dbReference type="SUPFAM" id="SSF46785">
    <property type="entry name" value="Winged helix' DNA-binding domain"/>
    <property type="match status" value="1"/>
</dbReference>
<evidence type="ECO:0000259" key="4">
    <source>
        <dbReference type="PROSITE" id="PS50949"/>
    </source>
</evidence>
<dbReference type="PROSITE" id="PS50949">
    <property type="entry name" value="HTH_GNTR"/>
    <property type="match status" value="1"/>
</dbReference>
<gene>
    <name evidence="5" type="ORF">OEV82_08235</name>
</gene>
<dbReference type="InterPro" id="IPR036390">
    <property type="entry name" value="WH_DNA-bd_sf"/>
</dbReference>
<keyword evidence="2" id="KW-0238">DNA-binding</keyword>
<comment type="caution">
    <text evidence="5">The sequence shown here is derived from an EMBL/GenBank/DDBJ whole genome shotgun (WGS) entry which is preliminary data.</text>
</comment>
<dbReference type="Proteomes" id="UP001208656">
    <property type="component" value="Unassembled WGS sequence"/>
</dbReference>
<dbReference type="SMART" id="SM00345">
    <property type="entry name" value="HTH_GNTR"/>
    <property type="match status" value="1"/>
</dbReference>
<accession>A0ABT2WFH8</accession>
<dbReference type="PANTHER" id="PTHR43537">
    <property type="entry name" value="TRANSCRIPTIONAL REGULATOR, GNTR FAMILY"/>
    <property type="match status" value="1"/>
</dbReference>
<keyword evidence="6" id="KW-1185">Reference proteome</keyword>
<keyword evidence="1" id="KW-0805">Transcription regulation</keyword>
<dbReference type="RefSeq" id="WP_173657665.1">
    <property type="nucleotide sequence ID" value="NZ_JAOUSE010000021.1"/>
</dbReference>
<dbReference type="InterPro" id="IPR036388">
    <property type="entry name" value="WH-like_DNA-bd_sf"/>
</dbReference>
<dbReference type="PRINTS" id="PR00035">
    <property type="entry name" value="HTHGNTR"/>
</dbReference>
<evidence type="ECO:0000256" key="2">
    <source>
        <dbReference type="ARBA" id="ARBA00023125"/>
    </source>
</evidence>
<dbReference type="PANTHER" id="PTHR43537:SF54">
    <property type="entry name" value="TRANSCRIPTIONAL REGULATOR, GNTR FAMILY"/>
    <property type="match status" value="1"/>
</dbReference>
<feature type="domain" description="HTH gntR-type" evidence="4">
    <location>
        <begin position="8"/>
        <end position="76"/>
    </location>
</feature>
<sequence length="208" mass="24147">MENQQSQSKVYLNILERIKGIIHEKNLLPGDKLPSERELADTLNVGRSSVREALRAMELLGLIETRRGEGTYVGHFHKHQLVELLGWFVLQREHADNDVIETRKLLEVAAIIQLITKKIQIDDADWIKGKEMSRTRFVNKLIEATGNVLLEKIWQTLLNFENTFKRENDSISIEQCKKLLNAIHHVDTKQAISIYMNFFDQQTKQAEE</sequence>
<keyword evidence="3" id="KW-0804">Transcription</keyword>